<reference evidence="3" key="1">
    <citation type="journal article" date="2021" name="Sci. Rep.">
        <title>Diploid genomic architecture of Nitzschia inconspicua, an elite biomass production diatom.</title>
        <authorList>
            <person name="Oliver A."/>
            <person name="Podell S."/>
            <person name="Pinowska A."/>
            <person name="Traller J.C."/>
            <person name="Smith S.R."/>
            <person name="McClure R."/>
            <person name="Beliaev A."/>
            <person name="Bohutskyi P."/>
            <person name="Hill E.A."/>
            <person name="Rabines A."/>
            <person name="Zheng H."/>
            <person name="Allen L.Z."/>
            <person name="Kuo A."/>
            <person name="Grigoriev I.V."/>
            <person name="Allen A.E."/>
            <person name="Hazlebeck D."/>
            <person name="Allen E.E."/>
        </authorList>
    </citation>
    <scope>NUCLEOTIDE SEQUENCE</scope>
    <source>
        <strain evidence="3">Hildebrandi</strain>
    </source>
</reference>
<evidence type="ECO:0000313" key="4">
    <source>
        <dbReference type="Proteomes" id="UP000693970"/>
    </source>
</evidence>
<comment type="caution">
    <text evidence="3">The sequence shown here is derived from an EMBL/GenBank/DDBJ whole genome shotgun (WGS) entry which is preliminary data.</text>
</comment>
<reference evidence="3" key="2">
    <citation type="submission" date="2021-04" db="EMBL/GenBank/DDBJ databases">
        <authorList>
            <person name="Podell S."/>
        </authorList>
    </citation>
    <scope>NUCLEOTIDE SEQUENCE</scope>
    <source>
        <strain evidence="3">Hildebrandi</strain>
    </source>
</reference>
<gene>
    <name evidence="3" type="ORF">IV203_013689</name>
</gene>
<dbReference type="AlphaFoldDB" id="A0A9K3QAA3"/>
<feature type="region of interest" description="Disordered" evidence="1">
    <location>
        <begin position="232"/>
        <end position="255"/>
    </location>
</feature>
<dbReference type="EMBL" id="JAGRRH010000001">
    <property type="protein sequence ID" value="KAG7374594.1"/>
    <property type="molecule type" value="Genomic_DNA"/>
</dbReference>
<keyword evidence="4" id="KW-1185">Reference proteome</keyword>
<proteinExistence type="predicted"/>
<feature type="signal peptide" evidence="2">
    <location>
        <begin position="1"/>
        <end position="21"/>
    </location>
</feature>
<sequence length="310" mass="34635">MRRNVLIGNSIVVTAAWSAVAFAPLVPTRTDYPSLHRRISFVAMKGDDGNIDDDADAFDTTETTDRDDREKVLQSLGLDPRNNDALLEYSIDSFLRGDYDRPFADDAVAPLPGLSPKATVEQAFHALRQLDDPEPSHGAACFLRFCIPLRRGERWSPSTSDQVGTAWKELLRGSLTPTMFARRLRASQDFSTLLDWNKMDVTEGAVTGKEDFAFEDTVAFVNAALYFGGVDEKEKNSSSSSNTNNSTFSETPPPPELLQIKLSRVGGVWLIESVQRIPKSLFQNSVVQDEEIKPIENNQTKPRKHRKTRK</sequence>
<accession>A0A9K3QAA3</accession>
<evidence type="ECO:0000256" key="2">
    <source>
        <dbReference type="SAM" id="SignalP"/>
    </source>
</evidence>
<feature type="chain" id="PRO_5039925790" evidence="2">
    <location>
        <begin position="22"/>
        <end position="310"/>
    </location>
</feature>
<feature type="compositionally biased region" description="Low complexity" evidence="1">
    <location>
        <begin position="237"/>
        <end position="250"/>
    </location>
</feature>
<name>A0A9K3QAA3_9STRA</name>
<keyword evidence="2" id="KW-0732">Signal</keyword>
<evidence type="ECO:0000256" key="1">
    <source>
        <dbReference type="SAM" id="MobiDB-lite"/>
    </source>
</evidence>
<dbReference type="OrthoDB" id="47350at2759"/>
<feature type="region of interest" description="Disordered" evidence="1">
    <location>
        <begin position="289"/>
        <end position="310"/>
    </location>
</feature>
<dbReference type="Proteomes" id="UP000693970">
    <property type="component" value="Unassembled WGS sequence"/>
</dbReference>
<organism evidence="3 4">
    <name type="scientific">Nitzschia inconspicua</name>
    <dbReference type="NCBI Taxonomy" id="303405"/>
    <lineage>
        <taxon>Eukaryota</taxon>
        <taxon>Sar</taxon>
        <taxon>Stramenopiles</taxon>
        <taxon>Ochrophyta</taxon>
        <taxon>Bacillariophyta</taxon>
        <taxon>Bacillariophyceae</taxon>
        <taxon>Bacillariophycidae</taxon>
        <taxon>Bacillariales</taxon>
        <taxon>Bacillariaceae</taxon>
        <taxon>Nitzschia</taxon>
    </lineage>
</organism>
<feature type="compositionally biased region" description="Basic residues" evidence="1">
    <location>
        <begin position="301"/>
        <end position="310"/>
    </location>
</feature>
<protein>
    <submittedName>
        <fullName evidence="3">Uncharacterized protein</fullName>
    </submittedName>
</protein>
<evidence type="ECO:0000313" key="3">
    <source>
        <dbReference type="EMBL" id="KAG7374594.1"/>
    </source>
</evidence>